<dbReference type="SUPFAM" id="SSF53756">
    <property type="entry name" value="UDP-Glycosyltransferase/glycogen phosphorylase"/>
    <property type="match status" value="1"/>
</dbReference>
<evidence type="ECO:0000259" key="12">
    <source>
        <dbReference type="Pfam" id="PF04101"/>
    </source>
</evidence>
<protein>
    <recommendedName>
        <fullName evidence="10">UDP-N-acetylglucosamine--N-acetylmuramyl-(pentapeptide) pyrophosphoryl-undecaprenol N-acetylglucosamine transferase</fullName>
        <ecNumber evidence="10">2.4.1.227</ecNumber>
    </recommendedName>
    <alternativeName>
        <fullName evidence="10">Undecaprenyl-PP-MurNAc-pentapeptide-UDPGlcNAc GlcNAc transferase</fullName>
    </alternativeName>
</protein>
<keyword evidence="9 10" id="KW-0961">Cell wall biogenesis/degradation</keyword>
<organism evidence="13 14">
    <name type="scientific">Veillonella absiana</name>
    <dbReference type="NCBI Taxonomy" id="3079305"/>
    <lineage>
        <taxon>Bacteria</taxon>
        <taxon>Bacillati</taxon>
        <taxon>Bacillota</taxon>
        <taxon>Negativicutes</taxon>
        <taxon>Veillonellales</taxon>
        <taxon>Veillonellaceae</taxon>
        <taxon>Veillonella</taxon>
    </lineage>
</organism>
<comment type="caution">
    <text evidence="13">The sequence shown here is derived from an EMBL/GenBank/DDBJ whole genome shotgun (WGS) entry which is preliminary data.</text>
</comment>
<feature type="binding site" evidence="10">
    <location>
        <position position="314"/>
    </location>
    <ligand>
        <name>UDP-N-acetyl-alpha-D-glucosamine</name>
        <dbReference type="ChEBI" id="CHEBI:57705"/>
    </ligand>
</feature>
<evidence type="ECO:0000256" key="2">
    <source>
        <dbReference type="ARBA" id="ARBA00022618"/>
    </source>
</evidence>
<keyword evidence="4 10" id="KW-0808">Transferase</keyword>
<feature type="binding site" evidence="10">
    <location>
        <position position="125"/>
    </location>
    <ligand>
        <name>UDP-N-acetyl-alpha-D-glucosamine</name>
        <dbReference type="ChEBI" id="CHEBI:57705"/>
    </ligand>
</feature>
<keyword evidence="6 10" id="KW-0573">Peptidoglycan synthesis</keyword>
<dbReference type="EMBL" id="JAWJZB010000003">
    <property type="protein sequence ID" value="MDV5087832.1"/>
    <property type="molecule type" value="Genomic_DNA"/>
</dbReference>
<evidence type="ECO:0000256" key="4">
    <source>
        <dbReference type="ARBA" id="ARBA00022679"/>
    </source>
</evidence>
<feature type="domain" description="Glycosyl transferase family 28 C-terminal" evidence="12">
    <location>
        <begin position="190"/>
        <end position="372"/>
    </location>
</feature>
<dbReference type="Pfam" id="PF04101">
    <property type="entry name" value="Glyco_tran_28_C"/>
    <property type="match status" value="1"/>
</dbReference>
<sequence length="382" mass="41033">MKRIIISGGGTGGHIYPAITIYKEIMAILPDAEVLYVGTEAGLEATLVPKEGIAFRTIPVQGLQRQLSLKTLTTLGKTCLSLVKANAIISDFKPDVVIGTGGYVCGPILLAAALRKVPTIIQEQNVIAGITNKILSRFVDVVAVGYEEAKKSFGKAKRVVYTGNPVRPEVLVDTREQGRNYFNLTDTDFTVLIAGGSRGARTINTAMIEVHKHFKNRENLKLIHVTGSGEFDTVKAALDGDFTQSNQADIAKELGGFTYGKATMVLPYLHDMPKALAAADLAVFRSGAIGLAELAVRGIPSVLVPYPYAAEDHQTYNARIFVQEGAAHMIVDKMLSPKDLIGEIEMFMDNSALLKQMAAGALQLGKPKAAHDIATIALEIAK</sequence>
<gene>
    <name evidence="10 13" type="primary">murG</name>
    <name evidence="13" type="ORF">RVY80_03090</name>
</gene>
<evidence type="ECO:0000259" key="11">
    <source>
        <dbReference type="Pfam" id="PF03033"/>
    </source>
</evidence>
<evidence type="ECO:0000313" key="13">
    <source>
        <dbReference type="EMBL" id="MDV5087832.1"/>
    </source>
</evidence>
<name>A0ABU3Z7F3_9FIRM</name>
<dbReference type="GO" id="GO:0016757">
    <property type="term" value="F:glycosyltransferase activity"/>
    <property type="evidence" value="ECO:0007669"/>
    <property type="project" value="UniProtKB-KW"/>
</dbReference>
<dbReference type="EC" id="2.4.1.227" evidence="10"/>
<dbReference type="InterPro" id="IPR006009">
    <property type="entry name" value="GlcNAc_MurG"/>
</dbReference>
<comment type="pathway">
    <text evidence="10">Cell wall biogenesis; peptidoglycan biosynthesis.</text>
</comment>
<evidence type="ECO:0000313" key="14">
    <source>
        <dbReference type="Proteomes" id="UP001272515"/>
    </source>
</evidence>
<dbReference type="InterPro" id="IPR004276">
    <property type="entry name" value="GlycoTrans_28_N"/>
</dbReference>
<dbReference type="PANTHER" id="PTHR21015">
    <property type="entry name" value="UDP-N-ACETYLGLUCOSAMINE--N-ACETYLMURAMYL-(PENTAPEPTIDE) PYROPHOSPHORYL-UNDECAPRENOL N-ACETYLGLUCOSAMINE TRANSFERASE 1"/>
    <property type="match status" value="1"/>
</dbReference>
<keyword evidence="14" id="KW-1185">Reference proteome</keyword>
<dbReference type="HAMAP" id="MF_00033">
    <property type="entry name" value="MurG"/>
    <property type="match status" value="1"/>
</dbReference>
<comment type="catalytic activity">
    <reaction evidence="10">
        <text>di-trans,octa-cis-undecaprenyl diphospho-N-acetyl-alpha-D-muramoyl-L-alanyl-D-glutamyl-meso-2,6-diaminopimeloyl-D-alanyl-D-alanine + UDP-N-acetyl-alpha-D-glucosamine = di-trans,octa-cis-undecaprenyl diphospho-[N-acetyl-alpha-D-glucosaminyl-(1-&gt;4)]-N-acetyl-alpha-D-muramoyl-L-alanyl-D-glutamyl-meso-2,6-diaminopimeloyl-D-alanyl-D-alanine + UDP + H(+)</text>
        <dbReference type="Rhea" id="RHEA:31227"/>
        <dbReference type="ChEBI" id="CHEBI:15378"/>
        <dbReference type="ChEBI" id="CHEBI:57705"/>
        <dbReference type="ChEBI" id="CHEBI:58223"/>
        <dbReference type="ChEBI" id="CHEBI:61387"/>
        <dbReference type="ChEBI" id="CHEBI:61388"/>
        <dbReference type="EC" id="2.4.1.227"/>
    </reaction>
</comment>
<comment type="subcellular location">
    <subcellularLocation>
        <location evidence="10">Cell membrane</location>
        <topology evidence="10">Peripheral membrane protein</topology>
        <orientation evidence="10">Cytoplasmic side</orientation>
    </subcellularLocation>
</comment>
<feature type="binding site" evidence="10">
    <location>
        <position position="167"/>
    </location>
    <ligand>
        <name>UDP-N-acetyl-alpha-D-glucosamine</name>
        <dbReference type="ChEBI" id="CHEBI:57705"/>
    </ligand>
</feature>
<dbReference type="PANTHER" id="PTHR21015:SF22">
    <property type="entry name" value="GLYCOSYLTRANSFERASE"/>
    <property type="match status" value="1"/>
</dbReference>
<feature type="binding site" evidence="10">
    <location>
        <begin position="11"/>
        <end position="13"/>
    </location>
    <ligand>
        <name>UDP-N-acetyl-alpha-D-glucosamine</name>
        <dbReference type="ChEBI" id="CHEBI:57705"/>
    </ligand>
</feature>
<evidence type="ECO:0000256" key="3">
    <source>
        <dbReference type="ARBA" id="ARBA00022676"/>
    </source>
</evidence>
<comment type="function">
    <text evidence="10">Cell wall formation. Catalyzes the transfer of a GlcNAc subunit on undecaprenyl-pyrophosphoryl-MurNAc-pentapeptide (lipid intermediate I) to form undecaprenyl-pyrophosphoryl-MurNAc-(pentapeptide)GlcNAc (lipid intermediate II).</text>
</comment>
<evidence type="ECO:0000256" key="9">
    <source>
        <dbReference type="ARBA" id="ARBA00023316"/>
    </source>
</evidence>
<accession>A0ABU3Z7F3</accession>
<evidence type="ECO:0000256" key="8">
    <source>
        <dbReference type="ARBA" id="ARBA00023306"/>
    </source>
</evidence>
<reference evidence="13 14" key="1">
    <citation type="submission" date="2023-10" db="EMBL/GenBank/DDBJ databases">
        <title>Veillonella sp. nov., isolated from a pig farm feces dump.</title>
        <authorList>
            <person name="Chang Y.-H."/>
        </authorList>
    </citation>
    <scope>NUCLEOTIDE SEQUENCE [LARGE SCALE GENOMIC DNA]</scope>
    <source>
        <strain evidence="13 14">YH-vei2233</strain>
    </source>
</reference>
<feature type="binding site" evidence="10">
    <location>
        <position position="197"/>
    </location>
    <ligand>
        <name>UDP-N-acetyl-alpha-D-glucosamine</name>
        <dbReference type="ChEBI" id="CHEBI:57705"/>
    </ligand>
</feature>
<evidence type="ECO:0000256" key="5">
    <source>
        <dbReference type="ARBA" id="ARBA00022960"/>
    </source>
</evidence>
<feature type="domain" description="Glycosyltransferase family 28 N-terminal" evidence="11">
    <location>
        <begin position="4"/>
        <end position="143"/>
    </location>
</feature>
<evidence type="ECO:0000256" key="1">
    <source>
        <dbReference type="ARBA" id="ARBA00022475"/>
    </source>
</evidence>
<keyword evidence="7 10" id="KW-0472">Membrane</keyword>
<comment type="similarity">
    <text evidence="10">Belongs to the glycosyltransferase 28 family. MurG subfamily.</text>
</comment>
<keyword evidence="1 10" id="KW-1003">Cell membrane</keyword>
<keyword evidence="5 10" id="KW-0133">Cell shape</keyword>
<keyword evidence="8 10" id="KW-0131">Cell cycle</keyword>
<evidence type="ECO:0000256" key="7">
    <source>
        <dbReference type="ARBA" id="ARBA00023136"/>
    </source>
</evidence>
<evidence type="ECO:0000256" key="10">
    <source>
        <dbReference type="HAMAP-Rule" id="MF_00033"/>
    </source>
</evidence>
<evidence type="ECO:0000256" key="6">
    <source>
        <dbReference type="ARBA" id="ARBA00022984"/>
    </source>
</evidence>
<keyword evidence="3 10" id="KW-0328">Glycosyltransferase</keyword>
<dbReference type="RefSeq" id="WP_317329659.1">
    <property type="nucleotide sequence ID" value="NZ_JAWJZA010000001.1"/>
</dbReference>
<dbReference type="CDD" id="cd03785">
    <property type="entry name" value="GT28_MurG"/>
    <property type="match status" value="1"/>
</dbReference>
<dbReference type="Pfam" id="PF03033">
    <property type="entry name" value="Glyco_transf_28"/>
    <property type="match status" value="1"/>
</dbReference>
<dbReference type="Proteomes" id="UP001272515">
    <property type="component" value="Unassembled WGS sequence"/>
</dbReference>
<comment type="caution">
    <text evidence="10">Lacks conserved residue(s) required for the propagation of feature annotation.</text>
</comment>
<dbReference type="Gene3D" id="3.40.50.2000">
    <property type="entry name" value="Glycogen Phosphorylase B"/>
    <property type="match status" value="2"/>
</dbReference>
<dbReference type="NCBIfam" id="TIGR01133">
    <property type="entry name" value="murG"/>
    <property type="match status" value="1"/>
</dbReference>
<keyword evidence="2 10" id="KW-0132">Cell division</keyword>
<dbReference type="InterPro" id="IPR007235">
    <property type="entry name" value="Glyco_trans_28_C"/>
</dbReference>
<proteinExistence type="inferred from homology"/>